<evidence type="ECO:0000256" key="1">
    <source>
        <dbReference type="SAM" id="MobiDB-lite"/>
    </source>
</evidence>
<dbReference type="Proteomes" id="UP000479190">
    <property type="component" value="Unassembled WGS sequence"/>
</dbReference>
<dbReference type="EMBL" id="CADCXV010000745">
    <property type="protein sequence ID" value="CAB0034498.1"/>
    <property type="molecule type" value="Genomic_DNA"/>
</dbReference>
<name>A0A6H5IBS7_9HYME</name>
<reference evidence="2 3" key="1">
    <citation type="submission" date="2020-02" db="EMBL/GenBank/DDBJ databases">
        <authorList>
            <person name="Ferguson B K."/>
        </authorList>
    </citation>
    <scope>NUCLEOTIDE SEQUENCE [LARGE SCALE GENOMIC DNA]</scope>
</reference>
<evidence type="ECO:0000313" key="2">
    <source>
        <dbReference type="EMBL" id="CAB0034498.1"/>
    </source>
</evidence>
<feature type="region of interest" description="Disordered" evidence="1">
    <location>
        <begin position="162"/>
        <end position="190"/>
    </location>
</feature>
<dbReference type="AlphaFoldDB" id="A0A6H5IBS7"/>
<gene>
    <name evidence="2" type="ORF">TBRA_LOCUS6396</name>
</gene>
<protein>
    <submittedName>
        <fullName evidence="2">Uncharacterized protein</fullName>
    </submittedName>
</protein>
<proteinExistence type="predicted"/>
<organism evidence="2 3">
    <name type="scientific">Trichogramma brassicae</name>
    <dbReference type="NCBI Taxonomy" id="86971"/>
    <lineage>
        <taxon>Eukaryota</taxon>
        <taxon>Metazoa</taxon>
        <taxon>Ecdysozoa</taxon>
        <taxon>Arthropoda</taxon>
        <taxon>Hexapoda</taxon>
        <taxon>Insecta</taxon>
        <taxon>Pterygota</taxon>
        <taxon>Neoptera</taxon>
        <taxon>Endopterygota</taxon>
        <taxon>Hymenoptera</taxon>
        <taxon>Apocrita</taxon>
        <taxon>Proctotrupomorpha</taxon>
        <taxon>Chalcidoidea</taxon>
        <taxon>Trichogrammatidae</taxon>
        <taxon>Trichogramma</taxon>
    </lineage>
</organism>
<sequence>MQCIANVYTNTQSSRVVHIQDYTRCVSLRCCRGCAAAVRRAIVARCTRAQHSTALTAGCILLLEDDGQGHRERDARRNECGGIDLSSPREKLYLTALPLVLLVGTQAFSRSRKMQSESAAELNVQQCSVLYLAASLCIRDDPCAWTTVYIMVYNIHIQHMRHTHKAQERERERERKDSSSEVKRASRSGTDKALSWRSVECIPMEKLSRPCPPPWELGLYMVVYTVTRRAQGLKHQEEERRSSSRG</sequence>
<evidence type="ECO:0000313" key="3">
    <source>
        <dbReference type="Proteomes" id="UP000479190"/>
    </source>
</evidence>
<keyword evidence="3" id="KW-1185">Reference proteome</keyword>
<feature type="compositionally biased region" description="Basic and acidic residues" evidence="1">
    <location>
        <begin position="165"/>
        <end position="184"/>
    </location>
</feature>
<accession>A0A6H5IBS7</accession>